<dbReference type="Proteomes" id="UP000555728">
    <property type="component" value="Unassembled WGS sequence"/>
</dbReference>
<comment type="caution">
    <text evidence="2">The sequence shown here is derived from an EMBL/GenBank/DDBJ whole genome shotgun (WGS) entry which is preliminary data.</text>
</comment>
<keyword evidence="3" id="KW-1185">Reference proteome</keyword>
<feature type="compositionally biased region" description="Basic and acidic residues" evidence="1">
    <location>
        <begin position="15"/>
        <end position="35"/>
    </location>
</feature>
<organism evidence="2 3">
    <name type="scientific">Roseospira goensis</name>
    <dbReference type="NCBI Taxonomy" id="391922"/>
    <lineage>
        <taxon>Bacteria</taxon>
        <taxon>Pseudomonadati</taxon>
        <taxon>Pseudomonadota</taxon>
        <taxon>Alphaproteobacteria</taxon>
        <taxon>Rhodospirillales</taxon>
        <taxon>Rhodospirillaceae</taxon>
        <taxon>Roseospira</taxon>
    </lineage>
</organism>
<dbReference type="EMBL" id="JACIGI010000019">
    <property type="protein sequence ID" value="MBB4286691.1"/>
    <property type="molecule type" value="Genomic_DNA"/>
</dbReference>
<dbReference type="AlphaFoldDB" id="A0A7W6S0X2"/>
<feature type="region of interest" description="Disordered" evidence="1">
    <location>
        <begin position="1"/>
        <end position="56"/>
    </location>
</feature>
<protein>
    <submittedName>
        <fullName evidence="2">Uncharacterized protein</fullName>
    </submittedName>
</protein>
<dbReference type="RefSeq" id="WP_184435766.1">
    <property type="nucleotide sequence ID" value="NZ_JACIGI010000019.1"/>
</dbReference>
<evidence type="ECO:0000313" key="2">
    <source>
        <dbReference type="EMBL" id="MBB4286691.1"/>
    </source>
</evidence>
<gene>
    <name evidence="2" type="ORF">GGD88_002426</name>
</gene>
<reference evidence="2 3" key="1">
    <citation type="submission" date="2020-08" db="EMBL/GenBank/DDBJ databases">
        <title>Genome sequencing of Purple Non-Sulfur Bacteria from various extreme environments.</title>
        <authorList>
            <person name="Mayer M."/>
        </authorList>
    </citation>
    <scope>NUCLEOTIDE SEQUENCE [LARGE SCALE GENOMIC DNA]</scope>
    <source>
        <strain evidence="2 3">JA135</strain>
    </source>
</reference>
<accession>A0A7W6S0X2</accession>
<evidence type="ECO:0000256" key="1">
    <source>
        <dbReference type="SAM" id="MobiDB-lite"/>
    </source>
</evidence>
<sequence length="121" mass="12324">MVEAIVGGAPVHSRGSGERPSMDDFGAHAGDHGDQGAHATRAQARGRDAAREAGGAEPGAFVVTPFLVDQIAGRTAAGDAAVPLPVLSQITYGIGVYDRAVQAVAGHQSSDLLGRRLDRAL</sequence>
<proteinExistence type="predicted"/>
<name>A0A7W6S0X2_9PROT</name>
<evidence type="ECO:0000313" key="3">
    <source>
        <dbReference type="Proteomes" id="UP000555728"/>
    </source>
</evidence>